<evidence type="ECO:0000313" key="2">
    <source>
        <dbReference type="Proteomes" id="UP001232973"/>
    </source>
</evidence>
<protein>
    <submittedName>
        <fullName evidence="1">Uncharacterized protein</fullName>
    </submittedName>
</protein>
<evidence type="ECO:0000313" key="1">
    <source>
        <dbReference type="EMBL" id="MDQ0188456.1"/>
    </source>
</evidence>
<dbReference type="Proteomes" id="UP001232973">
    <property type="component" value="Unassembled WGS sequence"/>
</dbReference>
<accession>A0ABT9XDT1</accession>
<reference evidence="1 2" key="1">
    <citation type="submission" date="2023-07" db="EMBL/GenBank/DDBJ databases">
        <title>Genomic Encyclopedia of Type Strains, Phase IV (KMG-IV): sequencing the most valuable type-strain genomes for metagenomic binning, comparative biology and taxonomic classification.</title>
        <authorList>
            <person name="Goeker M."/>
        </authorList>
    </citation>
    <scope>NUCLEOTIDE SEQUENCE [LARGE SCALE GENOMIC DNA]</scope>
    <source>
        <strain evidence="1 2">DSM 4006</strain>
    </source>
</reference>
<proteinExistence type="predicted"/>
<sequence>MTYHALITEQSRKAKAARNFYEYLRQKVNQAGWIPSLQWDVHQAFDGIRVPDRDRYKVLNIRLHDEHMSPYFKTDMNLFHMLMMDDTVDVTVFRAAPGWLFVFDGIPEGPKPFGQQGHDPR</sequence>
<gene>
    <name evidence="1" type="ORF">J2S03_000260</name>
</gene>
<dbReference type="EMBL" id="JAUSTP010000001">
    <property type="protein sequence ID" value="MDQ0188456.1"/>
    <property type="molecule type" value="Genomic_DNA"/>
</dbReference>
<keyword evidence="2" id="KW-1185">Reference proteome</keyword>
<name>A0ABT9XDT1_9BACL</name>
<comment type="caution">
    <text evidence="1">The sequence shown here is derived from an EMBL/GenBank/DDBJ whole genome shotgun (WGS) entry which is preliminary data.</text>
</comment>
<dbReference type="RefSeq" id="WP_274455856.1">
    <property type="nucleotide sequence ID" value="NZ_CP067097.1"/>
</dbReference>
<organism evidence="1 2">
    <name type="scientific">Alicyclobacillus cycloheptanicus</name>
    <dbReference type="NCBI Taxonomy" id="1457"/>
    <lineage>
        <taxon>Bacteria</taxon>
        <taxon>Bacillati</taxon>
        <taxon>Bacillota</taxon>
        <taxon>Bacilli</taxon>
        <taxon>Bacillales</taxon>
        <taxon>Alicyclobacillaceae</taxon>
        <taxon>Alicyclobacillus</taxon>
    </lineage>
</organism>